<proteinExistence type="predicted"/>
<evidence type="ECO:0000313" key="6">
    <source>
        <dbReference type="Proteomes" id="UP000886520"/>
    </source>
</evidence>
<dbReference type="GO" id="GO:0030942">
    <property type="term" value="F:endoplasmic reticulum signal peptide binding"/>
    <property type="evidence" value="ECO:0007669"/>
    <property type="project" value="TreeGrafter"/>
</dbReference>
<dbReference type="InterPro" id="IPR000897">
    <property type="entry name" value="SRP54_GTPase_dom"/>
</dbReference>
<dbReference type="Pfam" id="PF00448">
    <property type="entry name" value="SRP54"/>
    <property type="match status" value="1"/>
</dbReference>
<comment type="caution">
    <text evidence="5">The sequence shown here is derived from an EMBL/GenBank/DDBJ whole genome shotgun (WGS) entry which is preliminary data.</text>
</comment>
<dbReference type="OrthoDB" id="1724187at2759"/>
<protein>
    <recommendedName>
        <fullName evidence="4">SRP54-type proteins GTP-binding domain-containing protein</fullName>
    </recommendedName>
</protein>
<evidence type="ECO:0000256" key="2">
    <source>
        <dbReference type="ARBA" id="ARBA00022741"/>
    </source>
</evidence>
<accession>A0A9D4UKW0</accession>
<dbReference type="SUPFAM" id="SSF47446">
    <property type="entry name" value="Signal peptide-binding domain"/>
    <property type="match status" value="1"/>
</dbReference>
<dbReference type="GO" id="GO:0003924">
    <property type="term" value="F:GTPase activity"/>
    <property type="evidence" value="ECO:0007669"/>
    <property type="project" value="InterPro"/>
</dbReference>
<sequence length="157" mass="17050">MRQMTDVVRPDLIVLVMDASIGQSAYGHTLAFEQSVPVGAVILTKMDGTYAKGGGALSAVAATKCPIIFLATGEHMASLLPAYEELSSKLSAMDGDAIHLRSKRFMVIMDSMTDEELDSTDISKLVLLQSSRMQRIAQGSGRVQAVLQISEFQERRQ</sequence>
<gene>
    <name evidence="5" type="ORF">GOP47_0016026</name>
</gene>
<keyword evidence="3" id="KW-0342">GTP-binding</keyword>
<reference evidence="5" key="1">
    <citation type="submission" date="2021-01" db="EMBL/GenBank/DDBJ databases">
        <title>Adiantum capillus-veneris genome.</title>
        <authorList>
            <person name="Fang Y."/>
            <person name="Liao Q."/>
        </authorList>
    </citation>
    <scope>NUCLEOTIDE SEQUENCE</scope>
    <source>
        <strain evidence="5">H3</strain>
        <tissue evidence="5">Leaf</tissue>
    </source>
</reference>
<keyword evidence="2" id="KW-0547">Nucleotide-binding</keyword>
<dbReference type="EMBL" id="JABFUD020000015">
    <property type="protein sequence ID" value="KAI5069725.1"/>
    <property type="molecule type" value="Genomic_DNA"/>
</dbReference>
<dbReference type="GO" id="GO:0008312">
    <property type="term" value="F:7S RNA binding"/>
    <property type="evidence" value="ECO:0007669"/>
    <property type="project" value="InterPro"/>
</dbReference>
<dbReference type="Gene3D" id="3.40.50.300">
    <property type="entry name" value="P-loop containing nucleotide triphosphate hydrolases"/>
    <property type="match status" value="1"/>
</dbReference>
<dbReference type="Proteomes" id="UP000886520">
    <property type="component" value="Chromosome 15"/>
</dbReference>
<name>A0A9D4UKW0_ADICA</name>
<evidence type="ECO:0000313" key="5">
    <source>
        <dbReference type="EMBL" id="KAI5069725.1"/>
    </source>
</evidence>
<dbReference type="PANTHER" id="PTHR11564">
    <property type="entry name" value="SIGNAL RECOGNITION PARTICLE 54K PROTEIN SRP54"/>
    <property type="match status" value="1"/>
</dbReference>
<keyword evidence="1" id="KW-0934">Plastid</keyword>
<dbReference type="SUPFAM" id="SSF52540">
    <property type="entry name" value="P-loop containing nucleoside triphosphate hydrolases"/>
    <property type="match status" value="1"/>
</dbReference>
<dbReference type="GO" id="GO:0006616">
    <property type="term" value="P:SRP-dependent cotranslational protein targeting to membrane, translocation"/>
    <property type="evidence" value="ECO:0007669"/>
    <property type="project" value="TreeGrafter"/>
</dbReference>
<feature type="domain" description="SRP54-type proteins GTP-binding" evidence="4">
    <location>
        <begin position="2"/>
        <end position="92"/>
    </location>
</feature>
<dbReference type="SMART" id="SM00962">
    <property type="entry name" value="SRP54"/>
    <property type="match status" value="1"/>
</dbReference>
<dbReference type="InterPro" id="IPR027417">
    <property type="entry name" value="P-loop_NTPase"/>
</dbReference>
<keyword evidence="6" id="KW-1185">Reference proteome</keyword>
<dbReference type="PANTHER" id="PTHR11564:SF5">
    <property type="entry name" value="SIGNAL RECOGNITION PARTICLE SUBUNIT SRP54"/>
    <property type="match status" value="1"/>
</dbReference>
<organism evidence="5 6">
    <name type="scientific">Adiantum capillus-veneris</name>
    <name type="common">Maidenhair fern</name>
    <dbReference type="NCBI Taxonomy" id="13818"/>
    <lineage>
        <taxon>Eukaryota</taxon>
        <taxon>Viridiplantae</taxon>
        <taxon>Streptophyta</taxon>
        <taxon>Embryophyta</taxon>
        <taxon>Tracheophyta</taxon>
        <taxon>Polypodiopsida</taxon>
        <taxon>Polypodiidae</taxon>
        <taxon>Polypodiales</taxon>
        <taxon>Pteridineae</taxon>
        <taxon>Pteridaceae</taxon>
        <taxon>Vittarioideae</taxon>
        <taxon>Adiantum</taxon>
    </lineage>
</organism>
<evidence type="ECO:0000256" key="3">
    <source>
        <dbReference type="ARBA" id="ARBA00023134"/>
    </source>
</evidence>
<dbReference type="Gene3D" id="1.10.260.30">
    <property type="entry name" value="Signal recognition particle, SRP54 subunit, M-domain"/>
    <property type="match status" value="1"/>
</dbReference>
<evidence type="ECO:0000256" key="1">
    <source>
        <dbReference type="ARBA" id="ARBA00022528"/>
    </source>
</evidence>
<dbReference type="InterPro" id="IPR022941">
    <property type="entry name" value="SRP54"/>
</dbReference>
<dbReference type="GO" id="GO:0005786">
    <property type="term" value="C:signal recognition particle, endoplasmic reticulum targeting"/>
    <property type="evidence" value="ECO:0007669"/>
    <property type="project" value="TreeGrafter"/>
</dbReference>
<dbReference type="GO" id="GO:0005829">
    <property type="term" value="C:cytosol"/>
    <property type="evidence" value="ECO:0007669"/>
    <property type="project" value="TreeGrafter"/>
</dbReference>
<keyword evidence="1" id="KW-0150">Chloroplast</keyword>
<dbReference type="AlphaFoldDB" id="A0A9D4UKW0"/>
<dbReference type="GO" id="GO:0005525">
    <property type="term" value="F:GTP binding"/>
    <property type="evidence" value="ECO:0007669"/>
    <property type="project" value="UniProtKB-KW"/>
</dbReference>
<dbReference type="InterPro" id="IPR036891">
    <property type="entry name" value="Signal_recog_part_SRP54_M_sf"/>
</dbReference>
<evidence type="ECO:0000259" key="4">
    <source>
        <dbReference type="SMART" id="SM00962"/>
    </source>
</evidence>